<evidence type="ECO:0000259" key="6">
    <source>
        <dbReference type="PROSITE" id="PS50262"/>
    </source>
</evidence>
<accession>A0AA36GMA5</accession>
<protein>
    <recommendedName>
        <fullName evidence="6">G-protein coupled receptors family 1 profile domain-containing protein</fullName>
    </recommendedName>
</protein>
<feature type="transmembrane region" description="Helical" evidence="5">
    <location>
        <begin position="40"/>
        <end position="60"/>
    </location>
</feature>
<evidence type="ECO:0000313" key="8">
    <source>
        <dbReference type="Proteomes" id="UP001176961"/>
    </source>
</evidence>
<keyword evidence="8" id="KW-1185">Reference proteome</keyword>
<dbReference type="PANTHER" id="PTHR23360">
    <property type="entry name" value="G-PROTEIN COUPLED RECEPTORS FAMILY 1 PROFILE DOMAIN-CONTAINING PROTEIN-RELATED"/>
    <property type="match status" value="1"/>
</dbReference>
<dbReference type="EMBL" id="CATQJL010000112">
    <property type="protein sequence ID" value="CAJ0594721.1"/>
    <property type="molecule type" value="Genomic_DNA"/>
</dbReference>
<dbReference type="Proteomes" id="UP001176961">
    <property type="component" value="Unassembled WGS sequence"/>
</dbReference>
<dbReference type="InterPro" id="IPR047130">
    <property type="entry name" value="7TM_GPCR_Srsx_nematod"/>
</dbReference>
<comment type="subcellular location">
    <subcellularLocation>
        <location evidence="1">Membrane</location>
    </subcellularLocation>
</comment>
<comment type="caution">
    <text evidence="7">The sequence shown here is derived from an EMBL/GenBank/DDBJ whole genome shotgun (WGS) entry which is preliminary data.</text>
</comment>
<dbReference type="PANTHER" id="PTHR23360:SF19">
    <property type="entry name" value="G-PROTEIN COUPLED RECEPTORS FAMILY 1 PROFILE DOMAIN-CONTAINING PROTEIN"/>
    <property type="match status" value="1"/>
</dbReference>
<organism evidence="7 8">
    <name type="scientific">Cylicocyclus nassatus</name>
    <name type="common">Nematode worm</name>
    <dbReference type="NCBI Taxonomy" id="53992"/>
    <lineage>
        <taxon>Eukaryota</taxon>
        <taxon>Metazoa</taxon>
        <taxon>Ecdysozoa</taxon>
        <taxon>Nematoda</taxon>
        <taxon>Chromadorea</taxon>
        <taxon>Rhabditida</taxon>
        <taxon>Rhabditina</taxon>
        <taxon>Rhabditomorpha</taxon>
        <taxon>Strongyloidea</taxon>
        <taxon>Strongylidae</taxon>
        <taxon>Cylicocyclus</taxon>
    </lineage>
</organism>
<dbReference type="SUPFAM" id="SSF81321">
    <property type="entry name" value="Family A G protein-coupled receptor-like"/>
    <property type="match status" value="1"/>
</dbReference>
<feature type="transmembrane region" description="Helical" evidence="5">
    <location>
        <begin position="226"/>
        <end position="248"/>
    </location>
</feature>
<feature type="transmembrane region" description="Helical" evidence="5">
    <location>
        <begin position="125"/>
        <end position="148"/>
    </location>
</feature>
<dbReference type="GO" id="GO:0016020">
    <property type="term" value="C:membrane"/>
    <property type="evidence" value="ECO:0007669"/>
    <property type="project" value="UniProtKB-SubCell"/>
</dbReference>
<feature type="transmembrane region" description="Helical" evidence="5">
    <location>
        <begin position="260"/>
        <end position="278"/>
    </location>
</feature>
<evidence type="ECO:0000256" key="3">
    <source>
        <dbReference type="ARBA" id="ARBA00022989"/>
    </source>
</evidence>
<feature type="domain" description="G-protein coupled receptors family 1 profile" evidence="6">
    <location>
        <begin position="20"/>
        <end position="276"/>
    </location>
</feature>
<evidence type="ECO:0000256" key="1">
    <source>
        <dbReference type="ARBA" id="ARBA00004370"/>
    </source>
</evidence>
<evidence type="ECO:0000256" key="5">
    <source>
        <dbReference type="SAM" id="Phobius"/>
    </source>
</evidence>
<feature type="transmembrane region" description="Helical" evidence="5">
    <location>
        <begin position="178"/>
        <end position="198"/>
    </location>
</feature>
<dbReference type="Gene3D" id="1.20.1070.10">
    <property type="entry name" value="Rhodopsin 7-helix transmembrane proteins"/>
    <property type="match status" value="1"/>
</dbReference>
<name>A0AA36GMA5_CYLNA</name>
<reference evidence="7" key="1">
    <citation type="submission" date="2023-07" db="EMBL/GenBank/DDBJ databases">
        <authorList>
            <consortium name="CYATHOMIX"/>
        </authorList>
    </citation>
    <scope>NUCLEOTIDE SEQUENCE</scope>
    <source>
        <strain evidence="7">N/A</strain>
    </source>
</reference>
<keyword evidence="4 5" id="KW-0472">Membrane</keyword>
<dbReference type="AlphaFoldDB" id="A0AA36GMA5"/>
<gene>
    <name evidence="7" type="ORF">CYNAS_LOCUS6704</name>
</gene>
<sequence>MTLITNYIIYLCESFLIVIFNVPLILTILFRKRNRERREFLIIGGMALGDTLYALGFFLAATRRLEKAAISDTTVERQQCLTELSTISFFFGMSLIGQMNVVVAIDRFLATVFPIWYFQTTMRYAVVVLSAAYGISFSTMIVNWILVFSNERAKLALVNVFCSFSDSAFPGYRDLVTYYRWICIVIAALLYGVVVLLIRKRFKTTSRAFDPSMSKIQSKKIMRSNVTMGLTTLSACCLLLIPDVMIQYNIPNDNAGVKLFLYSLMLNKTMVNFFIFVVRHRELRGMIVVGGSTTISIVQNH</sequence>
<dbReference type="CDD" id="cd00637">
    <property type="entry name" value="7tm_classA_rhodopsin-like"/>
    <property type="match status" value="1"/>
</dbReference>
<keyword evidence="3 5" id="KW-1133">Transmembrane helix</keyword>
<dbReference type="PROSITE" id="PS50262">
    <property type="entry name" value="G_PROTEIN_RECEP_F1_2"/>
    <property type="match status" value="1"/>
</dbReference>
<evidence type="ECO:0000313" key="7">
    <source>
        <dbReference type="EMBL" id="CAJ0594721.1"/>
    </source>
</evidence>
<evidence type="ECO:0000256" key="4">
    <source>
        <dbReference type="ARBA" id="ARBA00023136"/>
    </source>
</evidence>
<proteinExistence type="predicted"/>
<keyword evidence="2 5" id="KW-0812">Transmembrane</keyword>
<dbReference type="InterPro" id="IPR017452">
    <property type="entry name" value="GPCR_Rhodpsn_7TM"/>
</dbReference>
<feature type="transmembrane region" description="Helical" evidence="5">
    <location>
        <begin position="7"/>
        <end position="28"/>
    </location>
</feature>
<evidence type="ECO:0000256" key="2">
    <source>
        <dbReference type="ARBA" id="ARBA00022692"/>
    </source>
</evidence>